<reference evidence="5 6" key="1">
    <citation type="journal article" date="2015" name="Plant Cell">
        <title>Oil accumulation by the oleaginous diatom Fistulifera solaris as revealed by the genome and transcriptome.</title>
        <authorList>
            <person name="Tanaka T."/>
            <person name="Maeda Y."/>
            <person name="Veluchamy A."/>
            <person name="Tanaka M."/>
            <person name="Abida H."/>
            <person name="Marechal E."/>
            <person name="Bowler C."/>
            <person name="Muto M."/>
            <person name="Sunaga Y."/>
            <person name="Tanaka M."/>
            <person name="Yoshino T."/>
            <person name="Taniguchi T."/>
            <person name="Fukuda Y."/>
            <person name="Nemoto M."/>
            <person name="Matsumoto M."/>
            <person name="Wong P.S."/>
            <person name="Aburatani S."/>
            <person name="Fujibuchi W."/>
        </authorList>
    </citation>
    <scope>NUCLEOTIDE SEQUENCE [LARGE SCALE GENOMIC DNA]</scope>
    <source>
        <strain evidence="5 6">JPCC DA0580</strain>
    </source>
</reference>
<dbReference type="Pfam" id="PF14312">
    <property type="entry name" value="FG-GAP_2"/>
    <property type="match status" value="7"/>
</dbReference>
<sequence length="441" mass="48036">MKPWLLLLCTINTATAAWWLDRETEWQFQDRLIAPERQRRSDRLGRAVAISKQSIVVGAYWDSSPETLYVGAVHVYTPGERFYQHNDVWKHRAKVTSRDVSPLDQYGSTVDLYGNTLVVGVPFFDGDVGTDQGGVFVYQGGTDPETWIELQLLRASNAGRDDQFGVSVAVYENTLVVGAPMNDPSNVNNAGAAYVLQKHGDVWTETTILTPMDVAPDDFFGGVVSIHDDIIVVGARGKDTTATDSGAVYVFTRDAFDVWTEETILTAMTENHGYGVATATDGTTIVVGAIRDGTLGTNAGAVFVYSRDNGDWTLDAKLVAGDGKAGDQFGIAVAVDGNVIVVGAHFDDVAELSNVGSAYVFRKVNGSWSEEQKLTACDGSPGDGYGFSVDVEGDQIVVGSFASDIMHHLGRDAGVGYVYKYDRKRRRLRSRRCRRRNSDGN</sequence>
<dbReference type="CDD" id="cd15482">
    <property type="entry name" value="Sialidase_non-viral"/>
    <property type="match status" value="1"/>
</dbReference>
<dbReference type="InParanoid" id="A0A1Z5JNA5"/>
<keyword evidence="2" id="KW-0677">Repeat</keyword>
<evidence type="ECO:0000256" key="2">
    <source>
        <dbReference type="ARBA" id="ARBA00022737"/>
    </source>
</evidence>
<dbReference type="SUPFAM" id="SSF50965">
    <property type="entry name" value="Galactose oxidase, central domain"/>
    <property type="match status" value="1"/>
</dbReference>
<dbReference type="PANTHER" id="PTHR36220:SF1">
    <property type="entry name" value="GAMMA TUBULIN COMPLEX COMPONENT C-TERMINAL DOMAIN-CONTAINING PROTEIN"/>
    <property type="match status" value="1"/>
</dbReference>
<dbReference type="InterPro" id="IPR013517">
    <property type="entry name" value="FG-GAP"/>
</dbReference>
<dbReference type="InterPro" id="IPR011043">
    <property type="entry name" value="Gal_Oxase/kelch_b-propeller"/>
</dbReference>
<gene>
    <name evidence="5" type="ORF">FisN_8Lh225</name>
</gene>
<feature type="chain" id="PRO_5012803278" evidence="4">
    <location>
        <begin position="17"/>
        <end position="441"/>
    </location>
</feature>
<organism evidence="5 6">
    <name type="scientific">Fistulifera solaris</name>
    <name type="common">Oleaginous diatom</name>
    <dbReference type="NCBI Taxonomy" id="1519565"/>
    <lineage>
        <taxon>Eukaryota</taxon>
        <taxon>Sar</taxon>
        <taxon>Stramenopiles</taxon>
        <taxon>Ochrophyta</taxon>
        <taxon>Bacillariophyta</taxon>
        <taxon>Bacillariophyceae</taxon>
        <taxon>Bacillariophycidae</taxon>
        <taxon>Naviculales</taxon>
        <taxon>Naviculaceae</taxon>
        <taxon>Fistulifera</taxon>
    </lineage>
</organism>
<accession>A0A1Z5JNA5</accession>
<dbReference type="PANTHER" id="PTHR36220">
    <property type="entry name" value="UNNAMED PRODUCT"/>
    <property type="match status" value="1"/>
</dbReference>
<dbReference type="InterPro" id="IPR013519">
    <property type="entry name" value="Int_alpha_beta-p"/>
</dbReference>
<dbReference type="Proteomes" id="UP000198406">
    <property type="component" value="Unassembled WGS sequence"/>
</dbReference>
<evidence type="ECO:0000313" key="5">
    <source>
        <dbReference type="EMBL" id="GAX15474.1"/>
    </source>
</evidence>
<keyword evidence="1 4" id="KW-0732">Signal</keyword>
<dbReference type="EMBL" id="BDSP01000092">
    <property type="protein sequence ID" value="GAX15474.1"/>
    <property type="molecule type" value="Genomic_DNA"/>
</dbReference>
<proteinExistence type="predicted"/>
<feature type="signal peptide" evidence="4">
    <location>
        <begin position="1"/>
        <end position="16"/>
    </location>
</feature>
<dbReference type="OrthoDB" id="49304at2759"/>
<keyword evidence="3" id="KW-0325">Glycoprotein</keyword>
<dbReference type="AlphaFoldDB" id="A0A1Z5JNA5"/>
<evidence type="ECO:0000256" key="1">
    <source>
        <dbReference type="ARBA" id="ARBA00022729"/>
    </source>
</evidence>
<protein>
    <submittedName>
        <fullName evidence="5">Uncharacterized protein</fullName>
    </submittedName>
</protein>
<evidence type="ECO:0000256" key="3">
    <source>
        <dbReference type="ARBA" id="ARBA00023180"/>
    </source>
</evidence>
<evidence type="ECO:0000256" key="4">
    <source>
        <dbReference type="SAM" id="SignalP"/>
    </source>
</evidence>
<comment type="caution">
    <text evidence="5">The sequence shown here is derived from an EMBL/GenBank/DDBJ whole genome shotgun (WGS) entry which is preliminary data.</text>
</comment>
<dbReference type="InterPro" id="IPR028994">
    <property type="entry name" value="Integrin_alpha_N"/>
</dbReference>
<name>A0A1Z5JNA5_FISSO</name>
<evidence type="ECO:0000313" key="6">
    <source>
        <dbReference type="Proteomes" id="UP000198406"/>
    </source>
</evidence>
<keyword evidence="6" id="KW-1185">Reference proteome</keyword>
<dbReference type="SMART" id="SM00191">
    <property type="entry name" value="Int_alpha"/>
    <property type="match status" value="6"/>
</dbReference>
<dbReference type="Gene3D" id="2.130.10.130">
    <property type="entry name" value="Integrin alpha, N-terminal"/>
    <property type="match status" value="3"/>
</dbReference>